<evidence type="ECO:0000313" key="3">
    <source>
        <dbReference type="Ensembl" id="ENSGACP00000039531.1"/>
    </source>
</evidence>
<dbReference type="AlphaFoldDB" id="A0AAQ4PNX0"/>
<dbReference type="Pfam" id="PF00076">
    <property type="entry name" value="RRM_1"/>
    <property type="match status" value="1"/>
</dbReference>
<feature type="domain" description="RRM" evidence="2">
    <location>
        <begin position="96"/>
        <end position="135"/>
    </location>
</feature>
<dbReference type="Ensembl" id="ENSGACT00000067482.1">
    <property type="protein sequence ID" value="ENSGACP00000039531.1"/>
    <property type="gene ID" value="ENSGACG00000024132.1"/>
</dbReference>
<dbReference type="GeneTree" id="ENSGT00390000008624"/>
<dbReference type="InterPro" id="IPR035979">
    <property type="entry name" value="RBD_domain_sf"/>
</dbReference>
<dbReference type="InterPro" id="IPR012677">
    <property type="entry name" value="Nucleotide-bd_a/b_plait_sf"/>
</dbReference>
<evidence type="ECO:0000256" key="1">
    <source>
        <dbReference type="SAM" id="MobiDB-lite"/>
    </source>
</evidence>
<reference evidence="3" key="3">
    <citation type="submission" date="2025-09" db="UniProtKB">
        <authorList>
            <consortium name="Ensembl"/>
        </authorList>
    </citation>
    <scope>IDENTIFICATION</scope>
</reference>
<name>A0AAQ4PNX0_GASAC</name>
<accession>A0AAQ4PNX0</accession>
<reference evidence="3 4" key="1">
    <citation type="journal article" date="2021" name="G3 (Bethesda)">
        <title>Improved contiguity of the threespine stickleback genome using long-read sequencing.</title>
        <authorList>
            <person name="Nath S."/>
            <person name="Shaw D.E."/>
            <person name="White M.A."/>
        </authorList>
    </citation>
    <scope>NUCLEOTIDE SEQUENCE [LARGE SCALE GENOMIC DNA]</scope>
    <source>
        <strain evidence="3 4">Lake Benthic</strain>
    </source>
</reference>
<dbReference type="InterPro" id="IPR000504">
    <property type="entry name" value="RRM_dom"/>
</dbReference>
<dbReference type="SUPFAM" id="SSF54928">
    <property type="entry name" value="RNA-binding domain, RBD"/>
    <property type="match status" value="1"/>
</dbReference>
<sequence length="161" mass="18247">MALPSKKVFEVFVSKIPWTIAGSEFIQWFKLASVSSVVVGVRFVPLDNFTASRGTRAQTGQRESDMHPHLGWMWVTLLMLTQLHANEEDPPTDSLVTSVRSVCDKDTGFHRGFCWVGFTTEEGLNNALQKDPHMLEGAKMQVQRNRRPFAGQRSNRDSEHE</sequence>
<protein>
    <submittedName>
        <fullName evidence="3">SRA stem-loop interacting RNA binding protein</fullName>
    </submittedName>
</protein>
<dbReference type="Proteomes" id="UP000007635">
    <property type="component" value="Chromosome XV"/>
</dbReference>
<dbReference type="GO" id="GO:0003723">
    <property type="term" value="F:RNA binding"/>
    <property type="evidence" value="ECO:0007669"/>
    <property type="project" value="InterPro"/>
</dbReference>
<evidence type="ECO:0000259" key="2">
    <source>
        <dbReference type="Pfam" id="PF00076"/>
    </source>
</evidence>
<keyword evidence="4" id="KW-1185">Reference proteome</keyword>
<proteinExistence type="predicted"/>
<reference evidence="3" key="2">
    <citation type="submission" date="2025-08" db="UniProtKB">
        <authorList>
            <consortium name="Ensembl"/>
        </authorList>
    </citation>
    <scope>IDENTIFICATION</scope>
</reference>
<dbReference type="Gene3D" id="3.30.70.330">
    <property type="match status" value="1"/>
</dbReference>
<feature type="region of interest" description="Disordered" evidence="1">
    <location>
        <begin position="141"/>
        <end position="161"/>
    </location>
</feature>
<organism evidence="3 4">
    <name type="scientific">Gasterosteus aculeatus aculeatus</name>
    <name type="common">three-spined stickleback</name>
    <dbReference type="NCBI Taxonomy" id="481459"/>
    <lineage>
        <taxon>Eukaryota</taxon>
        <taxon>Metazoa</taxon>
        <taxon>Chordata</taxon>
        <taxon>Craniata</taxon>
        <taxon>Vertebrata</taxon>
        <taxon>Euteleostomi</taxon>
        <taxon>Actinopterygii</taxon>
        <taxon>Neopterygii</taxon>
        <taxon>Teleostei</taxon>
        <taxon>Neoteleostei</taxon>
        <taxon>Acanthomorphata</taxon>
        <taxon>Eupercaria</taxon>
        <taxon>Perciformes</taxon>
        <taxon>Cottioidei</taxon>
        <taxon>Gasterosteales</taxon>
        <taxon>Gasterosteidae</taxon>
        <taxon>Gasterosteus</taxon>
    </lineage>
</organism>
<evidence type="ECO:0000313" key="4">
    <source>
        <dbReference type="Proteomes" id="UP000007635"/>
    </source>
</evidence>